<keyword evidence="2" id="KW-1185">Reference proteome</keyword>
<dbReference type="AlphaFoldDB" id="A0A9P7FQZ0"/>
<dbReference type="OrthoDB" id="107110at2759"/>
<dbReference type="PANTHER" id="PTHR33266">
    <property type="entry name" value="CHROMOSOME 15, WHOLE GENOME SHOTGUN SEQUENCE"/>
    <property type="match status" value="1"/>
</dbReference>
<organism evidence="1 2">
    <name type="scientific">Sphagnurus paluster</name>
    <dbReference type="NCBI Taxonomy" id="117069"/>
    <lineage>
        <taxon>Eukaryota</taxon>
        <taxon>Fungi</taxon>
        <taxon>Dikarya</taxon>
        <taxon>Basidiomycota</taxon>
        <taxon>Agaricomycotina</taxon>
        <taxon>Agaricomycetes</taxon>
        <taxon>Agaricomycetidae</taxon>
        <taxon>Agaricales</taxon>
        <taxon>Tricholomatineae</taxon>
        <taxon>Lyophyllaceae</taxon>
        <taxon>Sphagnurus</taxon>
    </lineage>
</organism>
<accession>A0A9P7FQZ0</accession>
<reference evidence="1" key="1">
    <citation type="submission" date="2021-02" db="EMBL/GenBank/DDBJ databases">
        <authorList>
            <person name="Nieuwenhuis M."/>
            <person name="Van De Peppel L.J.J."/>
        </authorList>
    </citation>
    <scope>NUCLEOTIDE SEQUENCE</scope>
    <source>
        <strain evidence="1">D49</strain>
    </source>
</reference>
<dbReference type="EMBL" id="JABCKI010006045">
    <property type="protein sequence ID" value="KAG5635660.1"/>
    <property type="molecule type" value="Genomic_DNA"/>
</dbReference>
<sequence>MSWKCEFVGGATTALVAHVRKHYKKSAINGNFLTIMQSSGMGKSRLLDEISKSAFTIPVSLREMGSQAGTKALYQDPQQTSGGVEIHTASKKLVDTVIARMNSSEQQEFATAPIIGGLRRPDKSLRVSGGACEVIPPFTELGFDQSMKDRKIRDDGRTTLEDVSMIEFMANFGRPLFGSRLRITEDPYECLLFAQMKLLYTLDDFSVDQGDRGEFLCMQLLIQARDDVVYAEDRMSASEFDFDDTDGRTPLIFSVTEFFNALFHADVAGDLPSRAHPKHRGQTFGSLFTTAKMSFNHFVKGHELAAESLVPAAARSAGLLCANRQFGIDGLMVFTYFDTRLQRSNIGLILWQSNNDPRITHKFQRSLFDAMDPFELNLLFPDGELIPIIRIVFALAAIEEPCLIDRAEEAEDFGSRFTTFDYWCTGIHSSVLKPVLEKGQHV</sequence>
<dbReference type="PANTHER" id="PTHR33266:SF1">
    <property type="entry name" value="F-BOX DOMAIN-CONTAINING PROTEIN"/>
    <property type="match status" value="1"/>
</dbReference>
<proteinExistence type="predicted"/>
<evidence type="ECO:0000313" key="2">
    <source>
        <dbReference type="Proteomes" id="UP000717328"/>
    </source>
</evidence>
<reference evidence="1" key="2">
    <citation type="submission" date="2021-10" db="EMBL/GenBank/DDBJ databases">
        <title>Phylogenomics reveals ancestral predisposition of the termite-cultivated fungus Termitomyces towards a domesticated lifestyle.</title>
        <authorList>
            <person name="Auxier B."/>
            <person name="Grum-Grzhimaylo A."/>
            <person name="Cardenas M.E."/>
            <person name="Lodge J.D."/>
            <person name="Laessoe T."/>
            <person name="Pedersen O."/>
            <person name="Smith M.E."/>
            <person name="Kuyper T.W."/>
            <person name="Franco-Molano E.A."/>
            <person name="Baroni T.J."/>
            <person name="Aanen D.K."/>
        </authorList>
    </citation>
    <scope>NUCLEOTIDE SEQUENCE</scope>
    <source>
        <strain evidence="1">D49</strain>
    </source>
</reference>
<comment type="caution">
    <text evidence="1">The sequence shown here is derived from an EMBL/GenBank/DDBJ whole genome shotgun (WGS) entry which is preliminary data.</text>
</comment>
<dbReference type="Proteomes" id="UP000717328">
    <property type="component" value="Unassembled WGS sequence"/>
</dbReference>
<protein>
    <submittedName>
        <fullName evidence="1">Uncharacterized protein</fullName>
    </submittedName>
</protein>
<name>A0A9P7FQZ0_9AGAR</name>
<gene>
    <name evidence="1" type="ORF">H0H81_010496</name>
</gene>
<evidence type="ECO:0000313" key="1">
    <source>
        <dbReference type="EMBL" id="KAG5635660.1"/>
    </source>
</evidence>